<proteinExistence type="predicted"/>
<sequence length="292" mass="32433">MGCLLFVAFIVVIFVVSTCFIISPILGWVALVALVCGLIGLYYSLKSMEKEKEDYKVNEASQVRKKISEAKDFTPTEIFISEDHLLAIALDNSKQKVCFVFTNGKRINETFVLNSILYLYKDILHSEIQENGTSISSTSRSSQLAGAAIGGLLAGGIGALVGASGATQTISQKVNKLEMKIVVDDINHPTWYISFLEPVQAIIGFDIKSIAYQNARKDAERWHSLLKVLIRRADEEEDKMKHNEIVSSIDNASSRNATSSSVADELRKLGDLLKDELITKEEFEDHKKKLLN</sequence>
<dbReference type="Proteomes" id="UP001165962">
    <property type="component" value="Unassembled WGS sequence"/>
</dbReference>
<feature type="transmembrane region" description="Helical" evidence="1">
    <location>
        <begin position="28"/>
        <end position="45"/>
    </location>
</feature>
<dbReference type="RefSeq" id="WP_166151543.1">
    <property type="nucleotide sequence ID" value="NZ_JAAOIW010000005.1"/>
</dbReference>
<dbReference type="EMBL" id="JAAOIW010000005">
    <property type="protein sequence ID" value="NHN31491.1"/>
    <property type="molecule type" value="Genomic_DNA"/>
</dbReference>
<keyword evidence="1" id="KW-1133">Transmembrane helix</keyword>
<keyword evidence="1" id="KW-0812">Transmembrane</keyword>
<name>A0ABX0J6T4_9BACL</name>
<keyword evidence="1" id="KW-0472">Membrane</keyword>
<gene>
    <name evidence="2" type="ORF">G9U52_16780</name>
</gene>
<evidence type="ECO:0000313" key="2">
    <source>
        <dbReference type="EMBL" id="NHN31491.1"/>
    </source>
</evidence>
<protein>
    <submittedName>
        <fullName evidence="2">SHOCT domain-containing protein</fullName>
    </submittedName>
</protein>
<feature type="transmembrane region" description="Helical" evidence="1">
    <location>
        <begin position="144"/>
        <end position="166"/>
    </location>
</feature>
<accession>A0ABX0J6T4</accession>
<reference evidence="2" key="1">
    <citation type="submission" date="2020-03" db="EMBL/GenBank/DDBJ databases">
        <title>Draft sequencing of Paenibacilllus sp. S3N08.</title>
        <authorList>
            <person name="Kim D.-U."/>
        </authorList>
    </citation>
    <scope>NUCLEOTIDE SEQUENCE</scope>
    <source>
        <strain evidence="2">S3N08</strain>
    </source>
</reference>
<keyword evidence="3" id="KW-1185">Reference proteome</keyword>
<evidence type="ECO:0000313" key="3">
    <source>
        <dbReference type="Proteomes" id="UP001165962"/>
    </source>
</evidence>
<organism evidence="2 3">
    <name type="scientific">Paenibacillus agricola</name>
    <dbReference type="NCBI Taxonomy" id="2716264"/>
    <lineage>
        <taxon>Bacteria</taxon>
        <taxon>Bacillati</taxon>
        <taxon>Bacillota</taxon>
        <taxon>Bacilli</taxon>
        <taxon>Bacillales</taxon>
        <taxon>Paenibacillaceae</taxon>
        <taxon>Paenibacillus</taxon>
    </lineage>
</organism>
<comment type="caution">
    <text evidence="2">The sequence shown here is derived from an EMBL/GenBank/DDBJ whole genome shotgun (WGS) entry which is preliminary data.</text>
</comment>
<evidence type="ECO:0000256" key="1">
    <source>
        <dbReference type="SAM" id="Phobius"/>
    </source>
</evidence>